<accession>A0A7X0LTA3</accession>
<evidence type="ECO:0000313" key="2">
    <source>
        <dbReference type="Proteomes" id="UP000540423"/>
    </source>
</evidence>
<dbReference type="Proteomes" id="UP000540423">
    <property type="component" value="Unassembled WGS sequence"/>
</dbReference>
<evidence type="ECO:0000313" key="1">
    <source>
        <dbReference type="EMBL" id="MBB6440130.1"/>
    </source>
</evidence>
<dbReference type="AlphaFoldDB" id="A0A7X0LTA3"/>
<sequence length="55" mass="6123">MRNYVLHRRDAHERHVEPVRRDCDLIADGGADPAESARSVWEAVRARTAATGLPA</sequence>
<organism evidence="1 2">
    <name type="scientific">Streptomyces candidus</name>
    <dbReference type="NCBI Taxonomy" id="67283"/>
    <lineage>
        <taxon>Bacteria</taxon>
        <taxon>Bacillati</taxon>
        <taxon>Actinomycetota</taxon>
        <taxon>Actinomycetes</taxon>
        <taxon>Kitasatosporales</taxon>
        <taxon>Streptomycetaceae</taxon>
        <taxon>Streptomyces</taxon>
    </lineage>
</organism>
<dbReference type="EMBL" id="JACHEM010000039">
    <property type="protein sequence ID" value="MBB6440130.1"/>
    <property type="molecule type" value="Genomic_DNA"/>
</dbReference>
<keyword evidence="2" id="KW-1185">Reference proteome</keyword>
<proteinExistence type="predicted"/>
<reference evidence="1 2" key="1">
    <citation type="submission" date="2020-08" db="EMBL/GenBank/DDBJ databases">
        <title>Genomic Encyclopedia of Type Strains, Phase IV (KMG-IV): sequencing the most valuable type-strain genomes for metagenomic binning, comparative biology and taxonomic classification.</title>
        <authorList>
            <person name="Goeker M."/>
        </authorList>
    </citation>
    <scope>NUCLEOTIDE SEQUENCE [LARGE SCALE GENOMIC DNA]</scope>
    <source>
        <strain evidence="1 2">DSM 40141</strain>
    </source>
</reference>
<protein>
    <submittedName>
        <fullName evidence="1">Uncharacterized protein</fullName>
    </submittedName>
</protein>
<dbReference type="RefSeq" id="WP_185036590.1">
    <property type="nucleotide sequence ID" value="NZ_BNBN01000009.1"/>
</dbReference>
<comment type="caution">
    <text evidence="1">The sequence shown here is derived from an EMBL/GenBank/DDBJ whole genome shotgun (WGS) entry which is preliminary data.</text>
</comment>
<name>A0A7X0LTA3_9ACTN</name>
<gene>
    <name evidence="1" type="ORF">HNQ79_006643</name>
</gene>